<dbReference type="Proteomes" id="UP000281406">
    <property type="component" value="Unassembled WGS sequence"/>
</dbReference>
<dbReference type="AlphaFoldDB" id="A0A3N0XDH7"/>
<dbReference type="EMBL" id="RJVU01079805">
    <property type="protein sequence ID" value="ROI15380.1"/>
    <property type="molecule type" value="Genomic_DNA"/>
</dbReference>
<reference evidence="2 3" key="1">
    <citation type="submission" date="2018-10" db="EMBL/GenBank/DDBJ databases">
        <title>Genome assembly for a Yunnan-Guizhou Plateau 3E fish, Anabarilius grahami (Regan), and its evolutionary and genetic applications.</title>
        <authorList>
            <person name="Jiang W."/>
        </authorList>
    </citation>
    <scope>NUCLEOTIDE SEQUENCE [LARGE SCALE GENOMIC DNA]</scope>
    <source>
        <strain evidence="2">AG-KIZ</strain>
        <tissue evidence="2">Muscle</tissue>
    </source>
</reference>
<evidence type="ECO:0000313" key="3">
    <source>
        <dbReference type="Proteomes" id="UP000281406"/>
    </source>
</evidence>
<feature type="compositionally biased region" description="Low complexity" evidence="1">
    <location>
        <begin position="90"/>
        <end position="100"/>
    </location>
</feature>
<keyword evidence="3" id="KW-1185">Reference proteome</keyword>
<evidence type="ECO:0000313" key="2">
    <source>
        <dbReference type="EMBL" id="ROI15380.1"/>
    </source>
</evidence>
<proteinExistence type="predicted"/>
<feature type="compositionally biased region" description="Pro residues" evidence="1">
    <location>
        <begin position="16"/>
        <end position="26"/>
    </location>
</feature>
<feature type="compositionally biased region" description="Low complexity" evidence="1">
    <location>
        <begin position="27"/>
        <end position="44"/>
    </location>
</feature>
<comment type="caution">
    <text evidence="2">The sequence shown here is derived from an EMBL/GenBank/DDBJ whole genome shotgun (WGS) entry which is preliminary data.</text>
</comment>
<feature type="region of interest" description="Disordered" evidence="1">
    <location>
        <begin position="1"/>
        <end position="59"/>
    </location>
</feature>
<name>A0A3N0XDH7_ANAGA</name>
<gene>
    <name evidence="2" type="ORF">DPX16_12932</name>
</gene>
<accession>A0A3N0XDH7</accession>
<evidence type="ECO:0000256" key="1">
    <source>
        <dbReference type="SAM" id="MobiDB-lite"/>
    </source>
</evidence>
<protein>
    <submittedName>
        <fullName evidence="2">Uncharacterized protein</fullName>
    </submittedName>
</protein>
<organism evidence="2 3">
    <name type="scientific">Anabarilius grahami</name>
    <name type="common">Kanglang fish</name>
    <name type="synonym">Barilius grahami</name>
    <dbReference type="NCBI Taxonomy" id="495550"/>
    <lineage>
        <taxon>Eukaryota</taxon>
        <taxon>Metazoa</taxon>
        <taxon>Chordata</taxon>
        <taxon>Craniata</taxon>
        <taxon>Vertebrata</taxon>
        <taxon>Euteleostomi</taxon>
        <taxon>Actinopterygii</taxon>
        <taxon>Neopterygii</taxon>
        <taxon>Teleostei</taxon>
        <taxon>Ostariophysi</taxon>
        <taxon>Cypriniformes</taxon>
        <taxon>Xenocyprididae</taxon>
        <taxon>Xenocypridinae</taxon>
        <taxon>Xenocypridinae incertae sedis</taxon>
        <taxon>Anabarilius</taxon>
    </lineage>
</organism>
<feature type="region of interest" description="Disordered" evidence="1">
    <location>
        <begin position="90"/>
        <end position="117"/>
    </location>
</feature>
<sequence length="131" mass="13694">MPPMIPHVSDCLPSSPLVPPGLPLPLPLLESPDSSAQSPLLPVSPSAPPRPLLGEVDPPQAFSEPAPLWRVDPLALPSAVDPVAPPWLLPPSASSGSLEPPASPWGGGERQTEHWSSITLTQPCQCGLINY</sequence>